<gene>
    <name evidence="1" type="ORF">Sps_05567</name>
</gene>
<dbReference type="NCBIfam" id="TIGR02502">
    <property type="entry name" value="type_III_YscX"/>
    <property type="match status" value="1"/>
</dbReference>
<dbReference type="EMBL" id="CP014782">
    <property type="protein sequence ID" value="AQS40630.1"/>
    <property type="molecule type" value="Genomic_DNA"/>
</dbReference>
<organism evidence="1 2">
    <name type="scientific">Shewanella psychrophila</name>
    <dbReference type="NCBI Taxonomy" id="225848"/>
    <lineage>
        <taxon>Bacteria</taxon>
        <taxon>Pseudomonadati</taxon>
        <taxon>Pseudomonadota</taxon>
        <taxon>Gammaproteobacteria</taxon>
        <taxon>Alteromonadales</taxon>
        <taxon>Shewanellaceae</taxon>
        <taxon>Shewanella</taxon>
    </lineage>
</organism>
<proteinExistence type="predicted"/>
<dbReference type="STRING" id="225848.Sps_05567"/>
<keyword evidence="2" id="KW-1185">Reference proteome</keyword>
<dbReference type="Pfam" id="PF09474">
    <property type="entry name" value="Type_III_YscX"/>
    <property type="match status" value="1"/>
</dbReference>
<dbReference type="InterPro" id="IPR012672">
    <property type="entry name" value="T3SS_YscX"/>
</dbReference>
<sequence length="125" mass="14200">MSKVTSAHIGIEHLSFHSNDELEHSFPARFSLPPDGEAIPSHLDKLYELSPGERTLKSLSNPKISDMSLLRPKQYQARFKEITEQLELLASQLNSDDLQDALALMKQTKLDQDYLSLAFHLLLRV</sequence>
<dbReference type="AlphaFoldDB" id="A0A1S6HYI8"/>
<evidence type="ECO:0000313" key="2">
    <source>
        <dbReference type="Proteomes" id="UP000189545"/>
    </source>
</evidence>
<reference evidence="1 2" key="1">
    <citation type="submission" date="2016-03" db="EMBL/GenBank/DDBJ databases">
        <title>Complete genome sequence of Shewanella psychrophila WP2, a deep sea bacterium isolated from west Pacific sediment.</title>
        <authorList>
            <person name="Xu G."/>
            <person name="Jian H."/>
        </authorList>
    </citation>
    <scope>NUCLEOTIDE SEQUENCE [LARGE SCALE GENOMIC DNA]</scope>
    <source>
        <strain evidence="1 2">WP2</strain>
    </source>
</reference>
<accession>A0A1S6HYI8</accession>
<dbReference type="OrthoDB" id="6916027at2"/>
<dbReference type="KEGG" id="spsw:Sps_05567"/>
<protein>
    <submittedName>
        <fullName evidence="1">Type III secretion protein, YscX family</fullName>
    </submittedName>
</protein>
<dbReference type="RefSeq" id="WP_077755403.1">
    <property type="nucleotide sequence ID" value="NZ_CP014782.1"/>
</dbReference>
<dbReference type="Proteomes" id="UP000189545">
    <property type="component" value="Chromosome"/>
</dbReference>
<name>A0A1S6HYI8_9GAMM</name>
<evidence type="ECO:0000313" key="1">
    <source>
        <dbReference type="EMBL" id="AQS40630.1"/>
    </source>
</evidence>